<dbReference type="SUPFAM" id="SSF48008">
    <property type="entry name" value="GntR ligand-binding domain-like"/>
    <property type="match status" value="1"/>
</dbReference>
<dbReference type="Proteomes" id="UP000243799">
    <property type="component" value="Unassembled WGS sequence"/>
</dbReference>
<evidence type="ECO:0000256" key="3">
    <source>
        <dbReference type="ARBA" id="ARBA00023163"/>
    </source>
</evidence>
<evidence type="ECO:0000256" key="2">
    <source>
        <dbReference type="ARBA" id="ARBA00023125"/>
    </source>
</evidence>
<evidence type="ECO:0000313" key="6">
    <source>
        <dbReference type="Proteomes" id="UP000243799"/>
    </source>
</evidence>
<dbReference type="PANTHER" id="PTHR43537">
    <property type="entry name" value="TRANSCRIPTIONAL REGULATOR, GNTR FAMILY"/>
    <property type="match status" value="1"/>
</dbReference>
<dbReference type="Pfam" id="PF00392">
    <property type="entry name" value="GntR"/>
    <property type="match status" value="1"/>
</dbReference>
<dbReference type="InterPro" id="IPR036388">
    <property type="entry name" value="WH-like_DNA-bd_sf"/>
</dbReference>
<accession>A0A1I1AYL9</accession>
<dbReference type="InterPro" id="IPR036390">
    <property type="entry name" value="WH_DNA-bd_sf"/>
</dbReference>
<dbReference type="AlphaFoldDB" id="A0A1I1AYL9"/>
<dbReference type="Pfam" id="PF07729">
    <property type="entry name" value="FCD"/>
    <property type="match status" value="1"/>
</dbReference>
<evidence type="ECO:0000313" key="5">
    <source>
        <dbReference type="EMBL" id="SFB43164.1"/>
    </source>
</evidence>
<gene>
    <name evidence="5" type="ORF">SAMN05216266_11166</name>
</gene>
<dbReference type="SUPFAM" id="SSF46785">
    <property type="entry name" value="Winged helix' DNA-binding domain"/>
    <property type="match status" value="1"/>
</dbReference>
<sequence>MDSKVKGAPDEDADRVPLSERAYVALRDMIVTLRITPGSPIHEDRLSKTIGVGRTPMREAIKRLESEDLVAIYPRRGTFAADINITDHGLIAEVRRQLEAQGARSAADRATRRQREMLGALGERIGQQRDDETMMRLDTEIHRAIYHATGNRYLESSLNHYYNLALRIWYLFLPRLGGMATHLADHEALLQAIIGGDGDKAASAAAEHVAHFESAVFAALRS</sequence>
<keyword evidence="3" id="KW-0804">Transcription</keyword>
<organism evidence="5 6">
    <name type="scientific">Amycolatopsis marina</name>
    <dbReference type="NCBI Taxonomy" id="490629"/>
    <lineage>
        <taxon>Bacteria</taxon>
        <taxon>Bacillati</taxon>
        <taxon>Actinomycetota</taxon>
        <taxon>Actinomycetes</taxon>
        <taxon>Pseudonocardiales</taxon>
        <taxon>Pseudonocardiaceae</taxon>
        <taxon>Amycolatopsis</taxon>
    </lineage>
</organism>
<proteinExistence type="predicted"/>
<evidence type="ECO:0000256" key="1">
    <source>
        <dbReference type="ARBA" id="ARBA00023015"/>
    </source>
</evidence>
<dbReference type="CDD" id="cd07377">
    <property type="entry name" value="WHTH_GntR"/>
    <property type="match status" value="1"/>
</dbReference>
<reference evidence="6" key="1">
    <citation type="submission" date="2016-10" db="EMBL/GenBank/DDBJ databases">
        <authorList>
            <person name="Varghese N."/>
            <person name="Submissions S."/>
        </authorList>
    </citation>
    <scope>NUCLEOTIDE SEQUENCE [LARGE SCALE GENOMIC DNA]</scope>
    <source>
        <strain evidence="6">CGMCC 4.3568</strain>
    </source>
</reference>
<dbReference type="Gene3D" id="1.10.10.10">
    <property type="entry name" value="Winged helix-like DNA-binding domain superfamily/Winged helix DNA-binding domain"/>
    <property type="match status" value="1"/>
</dbReference>
<keyword evidence="1" id="KW-0805">Transcription regulation</keyword>
<dbReference type="GO" id="GO:0003677">
    <property type="term" value="F:DNA binding"/>
    <property type="evidence" value="ECO:0007669"/>
    <property type="project" value="UniProtKB-KW"/>
</dbReference>
<dbReference type="InterPro" id="IPR000524">
    <property type="entry name" value="Tscrpt_reg_HTH_GntR"/>
</dbReference>
<evidence type="ECO:0000259" key="4">
    <source>
        <dbReference type="PROSITE" id="PS50949"/>
    </source>
</evidence>
<dbReference type="EMBL" id="FOKG01000011">
    <property type="protein sequence ID" value="SFB43164.1"/>
    <property type="molecule type" value="Genomic_DNA"/>
</dbReference>
<dbReference type="InterPro" id="IPR011711">
    <property type="entry name" value="GntR_C"/>
</dbReference>
<dbReference type="STRING" id="490629.SAMN05216266_11166"/>
<dbReference type="InterPro" id="IPR008920">
    <property type="entry name" value="TF_FadR/GntR_C"/>
</dbReference>
<name>A0A1I1AYL9_9PSEU</name>
<dbReference type="Gene3D" id="1.20.120.530">
    <property type="entry name" value="GntR ligand-binding domain-like"/>
    <property type="match status" value="1"/>
</dbReference>
<dbReference type="SMART" id="SM00895">
    <property type="entry name" value="FCD"/>
    <property type="match status" value="1"/>
</dbReference>
<keyword evidence="2 5" id="KW-0238">DNA-binding</keyword>
<feature type="domain" description="HTH gntR-type" evidence="4">
    <location>
        <begin position="16"/>
        <end position="83"/>
    </location>
</feature>
<dbReference type="PANTHER" id="PTHR43537:SF5">
    <property type="entry name" value="UXU OPERON TRANSCRIPTIONAL REGULATOR"/>
    <property type="match status" value="1"/>
</dbReference>
<keyword evidence="6" id="KW-1185">Reference proteome</keyword>
<dbReference type="SMART" id="SM00345">
    <property type="entry name" value="HTH_GNTR"/>
    <property type="match status" value="1"/>
</dbReference>
<dbReference type="GO" id="GO:0003700">
    <property type="term" value="F:DNA-binding transcription factor activity"/>
    <property type="evidence" value="ECO:0007669"/>
    <property type="project" value="InterPro"/>
</dbReference>
<protein>
    <submittedName>
        <fullName evidence="5">DNA-binding transcriptional regulator, GntR family</fullName>
    </submittedName>
</protein>
<dbReference type="RefSeq" id="WP_281245717.1">
    <property type="nucleotide sequence ID" value="NZ_FOKG01000011.1"/>
</dbReference>
<dbReference type="PROSITE" id="PS50949">
    <property type="entry name" value="HTH_GNTR"/>
    <property type="match status" value="1"/>
</dbReference>